<dbReference type="InterPro" id="IPR000073">
    <property type="entry name" value="AB_hydrolase_1"/>
</dbReference>
<dbReference type="eggNOG" id="COG3243">
    <property type="taxonomic scope" value="Bacteria"/>
</dbReference>
<accession>H6SLB4</accession>
<dbReference type="InterPro" id="IPR010963">
    <property type="entry name" value="PHA_synth_I"/>
</dbReference>
<dbReference type="Gene3D" id="3.40.50.1820">
    <property type="entry name" value="alpha/beta hydrolase"/>
    <property type="match status" value="1"/>
</dbReference>
<dbReference type="Pfam" id="PF07167">
    <property type="entry name" value="PhaC_N"/>
    <property type="match status" value="1"/>
</dbReference>
<dbReference type="PANTHER" id="PTHR36837:SF5">
    <property type="entry name" value="POLY-3-HYDROXYBUTYRATE SYNTHASE"/>
    <property type="match status" value="1"/>
</dbReference>
<evidence type="ECO:0000256" key="2">
    <source>
        <dbReference type="ARBA" id="ARBA00022490"/>
    </source>
</evidence>
<dbReference type="InterPro" id="IPR029058">
    <property type="entry name" value="AB_hydrolase_fold"/>
</dbReference>
<sequence>MADQQGSDLKLLDPTVLGRTMTELADRGQAVVGALLANQAAHPGASMTDPLGLGSAFYEMSARLAADPLGLARANLDLWQNTMSLWQNATLQVLGAEVKPLVEPEKGDRRFKDEAWTEHTVFDFIKQAYLLSARWMQTVVHNVDGLDPHTAEKVDFFTRQMIDALAPSNFLLTNPEALRETLESGGENLVRGMENLLHDLERGKGQLRISMTDESAFTVGENVAGTPGKVVFKNALLELIQYTPTTETVHRRPLLIVPPWINKYYILDLRPKNSFVKWAVDQGHTVFMISWVNPDASLRDKGFEDYMLEGPLAALDAIREITGEPDANIIGYCLGGTLTGCLLAWLTRRGEAHRLASATHFTTMLDFTEPGELGVFIDEPTLQYLEGQMNKNGYLDGSEMAGTFNLLRSNDLIWSFVINNYLLGKDPFPFDLLYWNADNTRMPAAMHSFYLRKMYLENILREPGGITLAGEPIDLRLVQTPAYFVSCREDHIAPWRTTYFGTHLYQGPVRFVLAASGHIAGVVNPPVANKYGFWTNTALPPKPEAWLEAAERHDGSWWTDWNAWVQAYAGDPVAPRVPQGEVDAPGTYVTVRV</sequence>
<dbReference type="HOGENOM" id="CLU_017387_1_0_5"/>
<gene>
    <name evidence="7" type="ORF">RSPPHO_02153</name>
</gene>
<dbReference type="STRING" id="1150469.RSPPHO_02153"/>
<feature type="domain" description="Poly-beta-hydroxybutyrate polymerase N-terminal" evidence="6">
    <location>
        <begin position="108"/>
        <end position="279"/>
    </location>
</feature>
<evidence type="ECO:0000256" key="4">
    <source>
        <dbReference type="ARBA" id="ARBA00023315"/>
    </source>
</evidence>
<dbReference type="SUPFAM" id="SSF53474">
    <property type="entry name" value="alpha/beta-Hydrolases"/>
    <property type="match status" value="1"/>
</dbReference>
<dbReference type="GO" id="GO:0005737">
    <property type="term" value="C:cytoplasm"/>
    <property type="evidence" value="ECO:0007669"/>
    <property type="project" value="UniProtKB-SubCell"/>
</dbReference>
<name>H6SLB4_PARPM</name>
<dbReference type="NCBIfam" id="TIGR01838">
    <property type="entry name" value="PHA_synth_I"/>
    <property type="match status" value="1"/>
</dbReference>
<dbReference type="Proteomes" id="UP000033220">
    <property type="component" value="Chromosome DSM 122"/>
</dbReference>
<evidence type="ECO:0000259" key="6">
    <source>
        <dbReference type="Pfam" id="PF07167"/>
    </source>
</evidence>
<dbReference type="GO" id="GO:0016746">
    <property type="term" value="F:acyltransferase activity"/>
    <property type="evidence" value="ECO:0007669"/>
    <property type="project" value="UniProtKB-KW"/>
</dbReference>
<dbReference type="Pfam" id="PF00561">
    <property type="entry name" value="Abhydrolase_1"/>
    <property type="match status" value="1"/>
</dbReference>
<keyword evidence="8" id="KW-1185">Reference proteome</keyword>
<dbReference type="PANTHER" id="PTHR36837">
    <property type="entry name" value="POLY(3-HYDROXYALKANOATE) POLYMERASE SUBUNIT PHAC"/>
    <property type="match status" value="1"/>
</dbReference>
<evidence type="ECO:0000256" key="1">
    <source>
        <dbReference type="ARBA" id="ARBA00004496"/>
    </source>
</evidence>
<evidence type="ECO:0000256" key="3">
    <source>
        <dbReference type="ARBA" id="ARBA00022679"/>
    </source>
</evidence>
<comment type="subcellular location">
    <subcellularLocation>
        <location evidence="1">Cytoplasm</location>
    </subcellularLocation>
</comment>
<evidence type="ECO:0000259" key="5">
    <source>
        <dbReference type="Pfam" id="PF00561"/>
    </source>
</evidence>
<dbReference type="GO" id="GO:0042619">
    <property type="term" value="P:poly-hydroxybutyrate biosynthetic process"/>
    <property type="evidence" value="ECO:0007669"/>
    <property type="project" value="InterPro"/>
</dbReference>
<keyword evidence="3" id="KW-0808">Transferase</keyword>
<proteinExistence type="predicted"/>
<dbReference type="InterPro" id="IPR051321">
    <property type="entry name" value="PHA/PHB_synthase"/>
</dbReference>
<keyword evidence="2" id="KW-0963">Cytoplasm</keyword>
<dbReference type="KEGG" id="rpm:RSPPHO_02153"/>
<feature type="domain" description="AB hydrolase-1" evidence="5">
    <location>
        <begin position="281"/>
        <end position="523"/>
    </location>
</feature>
<keyword evidence="4" id="KW-0012">Acyltransferase</keyword>
<dbReference type="AlphaFoldDB" id="H6SLB4"/>
<dbReference type="OrthoDB" id="7208816at2"/>
<dbReference type="EMBL" id="HE663493">
    <property type="protein sequence ID" value="CCG08779.1"/>
    <property type="molecule type" value="Genomic_DNA"/>
</dbReference>
<reference evidence="7 8" key="1">
    <citation type="submission" date="2012-02" db="EMBL/GenBank/DDBJ databases">
        <title>Shotgun genome sequence of Phaeospirillum photometricum DSM 122.</title>
        <authorList>
            <person name="Duquesne K."/>
            <person name="Sturgis J."/>
        </authorList>
    </citation>
    <scope>NUCLEOTIDE SEQUENCE [LARGE SCALE GENOMIC DNA]</scope>
    <source>
        <strain evidence="8">DSM122</strain>
    </source>
</reference>
<organism evidence="7 8">
    <name type="scientific">Pararhodospirillum photometricum DSM 122</name>
    <dbReference type="NCBI Taxonomy" id="1150469"/>
    <lineage>
        <taxon>Bacteria</taxon>
        <taxon>Pseudomonadati</taxon>
        <taxon>Pseudomonadota</taxon>
        <taxon>Alphaproteobacteria</taxon>
        <taxon>Rhodospirillales</taxon>
        <taxon>Rhodospirillaceae</taxon>
        <taxon>Pararhodospirillum</taxon>
    </lineage>
</organism>
<dbReference type="RefSeq" id="WP_014415413.1">
    <property type="nucleotide sequence ID" value="NC_017059.1"/>
</dbReference>
<dbReference type="InterPro" id="IPR010941">
    <property type="entry name" value="PhaC_N"/>
</dbReference>
<evidence type="ECO:0000313" key="7">
    <source>
        <dbReference type="EMBL" id="CCG08779.1"/>
    </source>
</evidence>
<evidence type="ECO:0000313" key="8">
    <source>
        <dbReference type="Proteomes" id="UP000033220"/>
    </source>
</evidence>
<dbReference type="PATRIC" id="fig|1150469.3.peg.2422"/>
<protein>
    <submittedName>
        <fullName evidence="7">Poly(R)-hydroxyalkanoic acid synthase, class I</fullName>
    </submittedName>
</protein>